<proteinExistence type="predicted"/>
<accession>A0A814K5I3</accession>
<dbReference type="EMBL" id="CAJNOI010000094">
    <property type="protein sequence ID" value="CAF1047944.1"/>
    <property type="molecule type" value="Genomic_DNA"/>
</dbReference>
<feature type="coiled-coil region" evidence="1">
    <location>
        <begin position="117"/>
        <end position="212"/>
    </location>
</feature>
<sequence>MISNAEISIVLCNQGLEAIDIERFGRSIIIICKISTNGSSYNLIKNEYEKKEIQAQLKFAVLVRNAKPDADNLQGQLEWTEMFNLEKTLAETEQKLLNNRYTVEEYMKKRDASIKDIKNEKTKRDELLRKAQEVTNNIIEDKRIHDDLERRMKLINKERRDLLNEKKLQNIIDEMRRKATGNNDYDRVRQRMEELQISIAEQRQILSTKENE</sequence>
<dbReference type="AlphaFoldDB" id="A0A814K5I3"/>
<evidence type="ECO:0000313" key="5">
    <source>
        <dbReference type="Proteomes" id="UP000663877"/>
    </source>
</evidence>
<comment type="caution">
    <text evidence="2">The sequence shown here is derived from an EMBL/GenBank/DDBJ whole genome shotgun (WGS) entry which is preliminary data.</text>
</comment>
<evidence type="ECO:0000313" key="3">
    <source>
        <dbReference type="EMBL" id="CAF1260148.1"/>
    </source>
</evidence>
<organism evidence="2 5">
    <name type="scientific">Adineta steineri</name>
    <dbReference type="NCBI Taxonomy" id="433720"/>
    <lineage>
        <taxon>Eukaryota</taxon>
        <taxon>Metazoa</taxon>
        <taxon>Spiralia</taxon>
        <taxon>Gnathifera</taxon>
        <taxon>Rotifera</taxon>
        <taxon>Eurotatoria</taxon>
        <taxon>Bdelloidea</taxon>
        <taxon>Adinetida</taxon>
        <taxon>Adinetidae</taxon>
        <taxon>Adineta</taxon>
    </lineage>
</organism>
<dbReference type="Proteomes" id="UP000663832">
    <property type="component" value="Unassembled WGS sequence"/>
</dbReference>
<evidence type="ECO:0000256" key="1">
    <source>
        <dbReference type="SAM" id="Coils"/>
    </source>
</evidence>
<protein>
    <submittedName>
        <fullName evidence="2">Uncharacterized protein</fullName>
    </submittedName>
</protein>
<gene>
    <name evidence="2" type="ORF">BJG266_LOCUS18445</name>
    <name evidence="3" type="ORF">QVE165_LOCUS29002</name>
</gene>
<dbReference type="OrthoDB" id="10072614at2759"/>
<keyword evidence="1" id="KW-0175">Coiled coil</keyword>
<keyword evidence="4" id="KW-1185">Reference proteome</keyword>
<dbReference type="EMBL" id="CAJNOM010000230">
    <property type="protein sequence ID" value="CAF1260148.1"/>
    <property type="molecule type" value="Genomic_DNA"/>
</dbReference>
<name>A0A814K5I3_9BILA</name>
<reference evidence="2" key="1">
    <citation type="submission" date="2021-02" db="EMBL/GenBank/DDBJ databases">
        <authorList>
            <person name="Nowell W R."/>
        </authorList>
    </citation>
    <scope>NUCLEOTIDE SEQUENCE</scope>
</reference>
<evidence type="ECO:0000313" key="2">
    <source>
        <dbReference type="EMBL" id="CAF1047944.1"/>
    </source>
</evidence>
<evidence type="ECO:0000313" key="4">
    <source>
        <dbReference type="Proteomes" id="UP000663832"/>
    </source>
</evidence>
<dbReference type="Proteomes" id="UP000663877">
    <property type="component" value="Unassembled WGS sequence"/>
</dbReference>